<gene>
    <name evidence="2" type="ORF">LMG27174_04508</name>
</gene>
<evidence type="ECO:0000313" key="3">
    <source>
        <dbReference type="Proteomes" id="UP000494205"/>
    </source>
</evidence>
<evidence type="ECO:0000313" key="2">
    <source>
        <dbReference type="EMBL" id="CAB3715365.1"/>
    </source>
</evidence>
<reference evidence="2 3" key="1">
    <citation type="submission" date="2020-04" db="EMBL/GenBank/DDBJ databases">
        <authorList>
            <person name="De Canck E."/>
        </authorList>
    </citation>
    <scope>NUCLEOTIDE SEQUENCE [LARGE SCALE GENOMIC DNA]</scope>
    <source>
        <strain evidence="2 3">LMG 27174</strain>
    </source>
</reference>
<feature type="region of interest" description="Disordered" evidence="1">
    <location>
        <begin position="63"/>
        <end position="84"/>
    </location>
</feature>
<evidence type="ECO:0000256" key="1">
    <source>
        <dbReference type="SAM" id="MobiDB-lite"/>
    </source>
</evidence>
<dbReference type="Proteomes" id="UP000494205">
    <property type="component" value="Unassembled WGS sequence"/>
</dbReference>
<proteinExistence type="predicted"/>
<sequence>MIRSVLRCSDRPNLRIPVQGAPMQTSRPHRLRETDTARFGLRLQVRWQSGFWVSSRMTIGSTMTRRWESSDPRRQRKSRPGPVMSRYYRRLPLAEPRLPVLSSPRLSLPLSPITALDVLRILLRRSRVHGGPIKQTMPPHRIAAIRRRT</sequence>
<protein>
    <submittedName>
        <fullName evidence="2">Uncharacterized protein</fullName>
    </submittedName>
</protein>
<dbReference type="AlphaFoldDB" id="A0A6J5BUS3"/>
<name>A0A6J5BUS3_9BURK</name>
<dbReference type="EMBL" id="CADIJZ010000017">
    <property type="protein sequence ID" value="CAB3715365.1"/>
    <property type="molecule type" value="Genomic_DNA"/>
</dbReference>
<accession>A0A6J5BUS3</accession>
<organism evidence="2 3">
    <name type="scientific">Paraburkholderia rhynchosiae</name>
    <dbReference type="NCBI Taxonomy" id="487049"/>
    <lineage>
        <taxon>Bacteria</taxon>
        <taxon>Pseudomonadati</taxon>
        <taxon>Pseudomonadota</taxon>
        <taxon>Betaproteobacteria</taxon>
        <taxon>Burkholderiales</taxon>
        <taxon>Burkholderiaceae</taxon>
        <taxon>Paraburkholderia</taxon>
    </lineage>
</organism>